<protein>
    <submittedName>
        <fullName evidence="8">Enoyl-[acyl-carrier-protein] reductase [NADH], chloroplastic</fullName>
    </submittedName>
</protein>
<gene>
    <name evidence="8" type="ORF">CJ030_MR6G020520</name>
    <name evidence="9" type="ORF">CJ030_MR6G020521</name>
</gene>
<dbReference type="PANTHER" id="PTHR43159:SF2">
    <property type="entry name" value="ENOYL-[ACYL-CARRIER-PROTEIN] REDUCTASE [NADH], CHLOROPLASTIC"/>
    <property type="match status" value="1"/>
</dbReference>
<evidence type="ECO:0000256" key="3">
    <source>
        <dbReference type="ARBA" id="ARBA00022516"/>
    </source>
</evidence>
<reference evidence="8" key="3">
    <citation type="submission" date="2019-09" db="EMBL/GenBank/DDBJ databases">
        <authorList>
            <person name="Gao Z."/>
        </authorList>
    </citation>
    <scope>NUCLEOTIDE SEQUENCE</scope>
    <source>
        <tissue evidence="8">Leaves</tissue>
    </source>
</reference>
<evidence type="ECO:0000256" key="2">
    <source>
        <dbReference type="ARBA" id="ARBA00009233"/>
    </source>
</evidence>
<evidence type="ECO:0000313" key="9">
    <source>
        <dbReference type="EMBL" id="KAB1209574.1"/>
    </source>
</evidence>
<evidence type="ECO:0000313" key="8">
    <source>
        <dbReference type="EMBL" id="KAB1209573.1"/>
    </source>
</evidence>
<dbReference type="FunFam" id="1.10.8.400:FF:000001">
    <property type="entry name" value="Enoyl-[acyl-carrier-protein] reductase [NADH]"/>
    <property type="match status" value="1"/>
</dbReference>
<dbReference type="OrthoDB" id="417891at2759"/>
<evidence type="ECO:0000256" key="7">
    <source>
        <dbReference type="ARBA" id="ARBA00023160"/>
    </source>
</evidence>
<comment type="pathway">
    <text evidence="1">Lipid metabolism; fatty acid biosynthesis.</text>
</comment>
<evidence type="ECO:0000256" key="4">
    <source>
        <dbReference type="ARBA" id="ARBA00022832"/>
    </source>
</evidence>
<dbReference type="EMBL" id="RXIC02000024">
    <property type="protein sequence ID" value="KAB1209573.1"/>
    <property type="molecule type" value="Genomic_DNA"/>
</dbReference>
<comment type="caution">
    <text evidence="8">The sequence shown here is derived from an EMBL/GenBank/DDBJ whole genome shotgun (WGS) entry which is preliminary data.</text>
</comment>
<keyword evidence="7" id="KW-0275">Fatty acid biosynthesis</keyword>
<dbReference type="GO" id="GO:0006633">
    <property type="term" value="P:fatty acid biosynthetic process"/>
    <property type="evidence" value="ECO:0007669"/>
    <property type="project" value="UniProtKB-KW"/>
</dbReference>
<evidence type="ECO:0000256" key="1">
    <source>
        <dbReference type="ARBA" id="ARBA00005194"/>
    </source>
</evidence>
<proteinExistence type="inferred from homology"/>
<comment type="similarity">
    <text evidence="2">Belongs to the short-chain dehydrogenases/reductases (SDR) family. FabI subfamily.</text>
</comment>
<reference evidence="8" key="1">
    <citation type="submission" date="2018-07" db="EMBL/GenBank/DDBJ databases">
        <authorList>
            <person name="Gao Z.-S."/>
            <person name="Jia H.-M."/>
            <person name="Jia H.-J."/>
            <person name="Cai Q.-L."/>
            <person name="Wang Y."/>
            <person name="Zhao H.-B."/>
        </authorList>
    </citation>
    <scope>NUCLEOTIDE SEQUENCE</scope>
    <source>
        <tissue evidence="8">Leaves</tissue>
    </source>
</reference>
<keyword evidence="4" id="KW-0276">Fatty acid metabolism</keyword>
<dbReference type="InterPro" id="IPR036291">
    <property type="entry name" value="NAD(P)-bd_dom_sf"/>
</dbReference>
<keyword evidence="6" id="KW-0443">Lipid metabolism</keyword>
<dbReference type="InterPro" id="IPR002347">
    <property type="entry name" value="SDR_fam"/>
</dbReference>
<dbReference type="Pfam" id="PF13561">
    <property type="entry name" value="adh_short_C2"/>
    <property type="match status" value="1"/>
</dbReference>
<dbReference type="InterPro" id="IPR014358">
    <property type="entry name" value="Enoyl-ACP_Rdtase_NADH"/>
</dbReference>
<dbReference type="Proteomes" id="UP000516437">
    <property type="component" value="Chromosome 6"/>
</dbReference>
<keyword evidence="10" id="KW-1185">Reference proteome</keyword>
<keyword evidence="3" id="KW-0444">Lipid biosynthesis</keyword>
<dbReference type="AlphaFoldDB" id="A0A6A1VA12"/>
<dbReference type="GO" id="GO:0004318">
    <property type="term" value="F:enoyl-[acyl-carrier-protein] reductase (NADH) activity"/>
    <property type="evidence" value="ECO:0007669"/>
    <property type="project" value="InterPro"/>
</dbReference>
<name>A0A6A1VA12_9ROSI</name>
<dbReference type="EMBL" id="RXIC02000024">
    <property type="protein sequence ID" value="KAB1209574.1"/>
    <property type="molecule type" value="Genomic_DNA"/>
</dbReference>
<reference evidence="8 10" key="2">
    <citation type="journal article" date="2019" name="Plant Biotechnol. J.">
        <title>The red bayberry genome and genetic basis of sex determination.</title>
        <authorList>
            <person name="Jia H.M."/>
            <person name="Jia H.J."/>
            <person name="Cai Q.L."/>
            <person name="Wang Y."/>
            <person name="Zhao H.B."/>
            <person name="Yang W.F."/>
            <person name="Wang G.Y."/>
            <person name="Li Y.H."/>
            <person name="Zhan D.L."/>
            <person name="Shen Y.T."/>
            <person name="Niu Q.F."/>
            <person name="Chang L."/>
            <person name="Qiu J."/>
            <person name="Zhao L."/>
            <person name="Xie H.B."/>
            <person name="Fu W.Y."/>
            <person name="Jin J."/>
            <person name="Li X.W."/>
            <person name="Jiao Y."/>
            <person name="Zhou C.C."/>
            <person name="Tu T."/>
            <person name="Chai C.Y."/>
            <person name="Gao J.L."/>
            <person name="Fan L.J."/>
            <person name="van de Weg E."/>
            <person name="Wang J.Y."/>
            <person name="Gao Z.S."/>
        </authorList>
    </citation>
    <scope>NUCLEOTIDE SEQUENCE [LARGE SCALE GENOMIC DNA]</scope>
    <source>
        <tissue evidence="8">Leaves</tissue>
    </source>
</reference>
<organism evidence="8 10">
    <name type="scientific">Morella rubra</name>
    <name type="common">Chinese bayberry</name>
    <dbReference type="NCBI Taxonomy" id="262757"/>
    <lineage>
        <taxon>Eukaryota</taxon>
        <taxon>Viridiplantae</taxon>
        <taxon>Streptophyta</taxon>
        <taxon>Embryophyta</taxon>
        <taxon>Tracheophyta</taxon>
        <taxon>Spermatophyta</taxon>
        <taxon>Magnoliopsida</taxon>
        <taxon>eudicotyledons</taxon>
        <taxon>Gunneridae</taxon>
        <taxon>Pentapetalae</taxon>
        <taxon>rosids</taxon>
        <taxon>fabids</taxon>
        <taxon>Fagales</taxon>
        <taxon>Myricaceae</taxon>
        <taxon>Morella</taxon>
    </lineage>
</organism>
<evidence type="ECO:0000256" key="6">
    <source>
        <dbReference type="ARBA" id="ARBA00023098"/>
    </source>
</evidence>
<dbReference type="PANTHER" id="PTHR43159">
    <property type="entry name" value="ENOYL-[ACYL-CARRIER-PROTEIN] REDUCTASE"/>
    <property type="match status" value="1"/>
</dbReference>
<dbReference type="Gene3D" id="1.10.8.400">
    <property type="entry name" value="Enoyl acyl carrier protein reductase"/>
    <property type="match status" value="1"/>
</dbReference>
<dbReference type="SUPFAM" id="SSF51735">
    <property type="entry name" value="NAD(P)-binding Rossmann-fold domains"/>
    <property type="match status" value="1"/>
</dbReference>
<accession>A0A6A1VA12</accession>
<sequence>MHSKWTVQEVFQSVKHDWGSIDIIVHSIEECPEVLAFEAGRRQGIRVNTISAGPQRILGGKLSVFIDRMIEYSATNAPLKKELKEVGNTAAFLSSPLASAITGAVIHVDNGLNAMGAGNCCCMFDDLHF</sequence>
<evidence type="ECO:0000256" key="5">
    <source>
        <dbReference type="ARBA" id="ARBA00023002"/>
    </source>
</evidence>
<evidence type="ECO:0000313" key="10">
    <source>
        <dbReference type="Proteomes" id="UP000516437"/>
    </source>
</evidence>
<keyword evidence="5" id="KW-0560">Oxidoreductase</keyword>